<evidence type="ECO:0000313" key="2">
    <source>
        <dbReference type="EMBL" id="PGH27334.1"/>
    </source>
</evidence>
<keyword evidence="3" id="KW-1185">Reference proteome</keyword>
<feature type="transmembrane region" description="Helical" evidence="1">
    <location>
        <begin position="52"/>
        <end position="76"/>
    </location>
</feature>
<keyword evidence="1" id="KW-1133">Transmembrane helix</keyword>
<protein>
    <submittedName>
        <fullName evidence="2">Uncharacterized protein</fullName>
    </submittedName>
</protein>
<sequence length="240" mass="27159">MVMEERWAKRGGRGAGSYLENRSAKAIGGEKQEGAPCAQVWPGKFRSQGARWAVRGFIMAIMLPWMAIVMALVAYFSGSRGGAILAFNQIQFMLETTCKDNRSYVHFEPAVVEGQVKWICEEKEQIAFSLKKILPFHLSYLILHGHKCGQGMKSSPQTLRILVPARLHEGQLILDSWLYDLDDGRVPGVVSCEMHACYHKHLLCTEDSSAYRIGLIFRELSARPIHGENPELRYGKREYQ</sequence>
<accession>A0A2B7YTG5</accession>
<keyword evidence="1" id="KW-0812">Transmembrane</keyword>
<name>A0A2B7YTG5_POLH7</name>
<dbReference type="Proteomes" id="UP000224634">
    <property type="component" value="Unassembled WGS sequence"/>
</dbReference>
<reference evidence="2 3" key="1">
    <citation type="submission" date="2017-10" db="EMBL/GenBank/DDBJ databases">
        <title>Comparative genomics in systemic dimorphic fungi from Ajellomycetaceae.</title>
        <authorList>
            <person name="Munoz J.F."/>
            <person name="Mcewen J.G."/>
            <person name="Clay O.K."/>
            <person name="Cuomo C.A."/>
        </authorList>
    </citation>
    <scope>NUCLEOTIDE SEQUENCE [LARGE SCALE GENOMIC DNA]</scope>
    <source>
        <strain evidence="2 3">UAMH7299</strain>
    </source>
</reference>
<evidence type="ECO:0000313" key="3">
    <source>
        <dbReference type="Proteomes" id="UP000224634"/>
    </source>
</evidence>
<evidence type="ECO:0000256" key="1">
    <source>
        <dbReference type="SAM" id="Phobius"/>
    </source>
</evidence>
<proteinExistence type="predicted"/>
<organism evidence="2 3">
    <name type="scientific">Polytolypa hystricis (strain UAMH7299)</name>
    <dbReference type="NCBI Taxonomy" id="1447883"/>
    <lineage>
        <taxon>Eukaryota</taxon>
        <taxon>Fungi</taxon>
        <taxon>Dikarya</taxon>
        <taxon>Ascomycota</taxon>
        <taxon>Pezizomycotina</taxon>
        <taxon>Eurotiomycetes</taxon>
        <taxon>Eurotiomycetidae</taxon>
        <taxon>Onygenales</taxon>
        <taxon>Onygenales incertae sedis</taxon>
        <taxon>Polytolypa</taxon>
    </lineage>
</organism>
<gene>
    <name evidence="2" type="ORF">AJ80_01046</name>
</gene>
<dbReference type="EMBL" id="PDNA01000008">
    <property type="protein sequence ID" value="PGH27334.1"/>
    <property type="molecule type" value="Genomic_DNA"/>
</dbReference>
<comment type="caution">
    <text evidence="2">The sequence shown here is derived from an EMBL/GenBank/DDBJ whole genome shotgun (WGS) entry which is preliminary data.</text>
</comment>
<keyword evidence="1" id="KW-0472">Membrane</keyword>
<dbReference type="AlphaFoldDB" id="A0A2B7YTG5"/>